<evidence type="ECO:0000256" key="2">
    <source>
        <dbReference type="SAM" id="Phobius"/>
    </source>
</evidence>
<dbReference type="Gene3D" id="2.60.40.10">
    <property type="entry name" value="Immunoglobulins"/>
    <property type="match status" value="1"/>
</dbReference>
<keyword evidence="4" id="KW-1185">Reference proteome</keyword>
<dbReference type="OrthoDB" id="1495896at2"/>
<feature type="transmembrane region" description="Helical" evidence="2">
    <location>
        <begin position="38"/>
        <end position="61"/>
    </location>
</feature>
<dbReference type="InterPro" id="IPR013783">
    <property type="entry name" value="Ig-like_fold"/>
</dbReference>
<keyword evidence="2" id="KW-1133">Transmembrane helix</keyword>
<keyword evidence="2" id="KW-0812">Transmembrane</keyword>
<organism evidence="3 4">
    <name type="scientific">Phreatobacter aquaticus</name>
    <dbReference type="NCBI Taxonomy" id="2570229"/>
    <lineage>
        <taxon>Bacteria</taxon>
        <taxon>Pseudomonadati</taxon>
        <taxon>Pseudomonadota</taxon>
        <taxon>Alphaproteobacteria</taxon>
        <taxon>Hyphomicrobiales</taxon>
        <taxon>Phreatobacteraceae</taxon>
        <taxon>Phreatobacter</taxon>
    </lineage>
</organism>
<dbReference type="AlphaFoldDB" id="A0A4D7QTK3"/>
<dbReference type="EMBL" id="CP039865">
    <property type="protein sequence ID" value="QCK88407.1"/>
    <property type="molecule type" value="Genomic_DNA"/>
</dbReference>
<gene>
    <name evidence="3" type="ORF">E8L99_22920</name>
</gene>
<dbReference type="PIRSF" id="PIRSF011386">
    <property type="entry name" value="FixH"/>
    <property type="match status" value="1"/>
</dbReference>
<feature type="region of interest" description="Disordered" evidence="1">
    <location>
        <begin position="1"/>
        <end position="30"/>
    </location>
</feature>
<dbReference type="KEGG" id="paqt:E8L99_22920"/>
<dbReference type="InterPro" id="IPR018037">
    <property type="entry name" value="FixH_proteobacterial"/>
</dbReference>
<name>A0A4D7QTK3_9HYPH</name>
<protein>
    <submittedName>
        <fullName evidence="3">Nitrogen fixation protein FixH</fullName>
    </submittedName>
</protein>
<sequence>MSATTSLLDRTKRKAMAIASPETPREARQPRPLTGRMVFAMFVAFFGVIIAVNGTMMTLAIETLPGTVTDSSYRSSQRFNQSLAEAREREARRWAVDANVARDGSGTAAVTISLRDAEGAPVDRISVSARLLHPVTRSNDRTFDVARTGPGTYVGTADQAQAGAQDLVIEVKREGETMYRSRNRVLLP</sequence>
<evidence type="ECO:0000313" key="3">
    <source>
        <dbReference type="EMBL" id="QCK88407.1"/>
    </source>
</evidence>
<dbReference type="Pfam" id="PF05751">
    <property type="entry name" value="FixH"/>
    <property type="match status" value="1"/>
</dbReference>
<evidence type="ECO:0000256" key="1">
    <source>
        <dbReference type="SAM" id="MobiDB-lite"/>
    </source>
</evidence>
<reference evidence="3 4" key="1">
    <citation type="submission" date="2019-04" db="EMBL/GenBank/DDBJ databases">
        <title>Phreatobacter aquaticus sp. nov.</title>
        <authorList>
            <person name="Choi A."/>
            <person name="Baek K."/>
        </authorList>
    </citation>
    <scope>NUCLEOTIDE SEQUENCE [LARGE SCALE GENOMIC DNA]</scope>
    <source>
        <strain evidence="3 4">NMCR1094</strain>
    </source>
</reference>
<dbReference type="Proteomes" id="UP000298588">
    <property type="component" value="Chromosome"/>
</dbReference>
<dbReference type="InterPro" id="IPR008620">
    <property type="entry name" value="FixH"/>
</dbReference>
<proteinExistence type="predicted"/>
<accession>A0A4D7QTK3</accession>
<keyword evidence="2" id="KW-0472">Membrane</keyword>
<evidence type="ECO:0000313" key="4">
    <source>
        <dbReference type="Proteomes" id="UP000298588"/>
    </source>
</evidence>